<evidence type="ECO:0000313" key="4">
    <source>
        <dbReference type="EMBL" id="REH40464.1"/>
    </source>
</evidence>
<organism evidence="4 5">
    <name type="scientific">Paraperlucidibaca baekdonensis</name>
    <dbReference type="NCBI Taxonomy" id="748120"/>
    <lineage>
        <taxon>Bacteria</taxon>
        <taxon>Pseudomonadati</taxon>
        <taxon>Pseudomonadota</taxon>
        <taxon>Gammaproteobacteria</taxon>
        <taxon>Moraxellales</taxon>
        <taxon>Moraxellaceae</taxon>
        <taxon>Paraperlucidibaca</taxon>
    </lineage>
</organism>
<accession>A0A3E0H9Y9</accession>
<dbReference type="PANTHER" id="PTHR30163:SF9">
    <property type="entry name" value="MEMBRANE-BOUND LYTIC MUREIN TRANSGLYCOSYLASE B"/>
    <property type="match status" value="1"/>
</dbReference>
<dbReference type="CDD" id="cd13399">
    <property type="entry name" value="Slt35-like"/>
    <property type="match status" value="1"/>
</dbReference>
<dbReference type="Gene3D" id="1.10.8.350">
    <property type="entry name" value="Bacterial muramidase"/>
    <property type="match status" value="1"/>
</dbReference>
<dbReference type="FunFam" id="1.10.8.350:FF:000001">
    <property type="entry name" value="Lytic murein transglycosylase B"/>
    <property type="match status" value="1"/>
</dbReference>
<keyword evidence="2" id="KW-0732">Signal</keyword>
<evidence type="ECO:0000256" key="2">
    <source>
        <dbReference type="SAM" id="SignalP"/>
    </source>
</evidence>
<feature type="chain" id="PRO_5017548754" evidence="2">
    <location>
        <begin position="25"/>
        <end position="348"/>
    </location>
</feature>
<dbReference type="AlphaFoldDB" id="A0A3E0H9Y9"/>
<dbReference type="PANTHER" id="PTHR30163">
    <property type="entry name" value="MEMBRANE-BOUND LYTIC MUREIN TRANSGLYCOSYLASE B"/>
    <property type="match status" value="1"/>
</dbReference>
<keyword evidence="5" id="KW-1185">Reference proteome</keyword>
<feature type="domain" description="Transglycosylase SLT" evidence="3">
    <location>
        <begin position="33"/>
        <end position="324"/>
    </location>
</feature>
<comment type="caution">
    <text evidence="4">The sequence shown here is derived from an EMBL/GenBank/DDBJ whole genome shotgun (WGS) entry which is preliminary data.</text>
</comment>
<dbReference type="InterPro" id="IPR011757">
    <property type="entry name" value="Lytic_transglycosylase_MltB"/>
</dbReference>
<dbReference type="Gene3D" id="1.10.530.10">
    <property type="match status" value="1"/>
</dbReference>
<gene>
    <name evidence="4" type="ORF">DFR26_0665</name>
</gene>
<protein>
    <submittedName>
        <fullName evidence="4">Membrane-bound lytic murein transglycosylase B</fullName>
    </submittedName>
</protein>
<dbReference type="InterPro" id="IPR043426">
    <property type="entry name" value="MltB-like"/>
</dbReference>
<dbReference type="Proteomes" id="UP000256774">
    <property type="component" value="Unassembled WGS sequence"/>
</dbReference>
<evidence type="ECO:0000313" key="5">
    <source>
        <dbReference type="Proteomes" id="UP000256774"/>
    </source>
</evidence>
<sequence length="348" mass="38606">MTLGFSWRAIVAAVALATGGQAAAGDFSNYDELNDMIEQLEAQNIYAPGELAKIFQQVERKDRILELIARPAEKSREWKDYRPIFIQDSRVQAGLDFWQQYQEPLARAEAEYGVPASMILAILGVETKFGGNKGGYRVIDALATLGFDYPRRAKFFRKELREFLILSKQNGIDPLEAKGSYAGAMGFPQFMPSSWRRLAIDFDGDNRIDLINNPVDAIGSIANYFKANGWKPGEPVTVRASIHGDDYDDATSDDLKTTSTIAALAKAGITPRVKMRFPDNLPVSGLRLQGDNGGEFWIAFHNFFVITRYNRSILYAMAAHQLAEEIQAAHDSQLAGTTARARAVSVQP</sequence>
<dbReference type="SUPFAM" id="SSF53955">
    <property type="entry name" value="Lysozyme-like"/>
    <property type="match status" value="1"/>
</dbReference>
<dbReference type="RefSeq" id="WP_116207497.1">
    <property type="nucleotide sequence ID" value="NZ_QUNR01000001.1"/>
</dbReference>
<reference evidence="4 5" key="1">
    <citation type="submission" date="2018-08" db="EMBL/GenBank/DDBJ databases">
        <title>Genomic Encyclopedia of Type Strains, Phase IV (KMG-IV): sequencing the most valuable type-strain genomes for metagenomic binning, comparative biology and taxonomic classification.</title>
        <authorList>
            <person name="Goeker M."/>
        </authorList>
    </citation>
    <scope>NUCLEOTIDE SEQUENCE [LARGE SCALE GENOMIC DNA]</scope>
    <source>
        <strain evidence="4 5">DSM 26022</strain>
    </source>
</reference>
<dbReference type="InterPro" id="IPR023346">
    <property type="entry name" value="Lysozyme-like_dom_sf"/>
</dbReference>
<dbReference type="NCBIfam" id="TIGR02282">
    <property type="entry name" value="MltB"/>
    <property type="match status" value="1"/>
</dbReference>
<dbReference type="InterPro" id="IPR031304">
    <property type="entry name" value="SLT_2"/>
</dbReference>
<feature type="signal peptide" evidence="2">
    <location>
        <begin position="1"/>
        <end position="24"/>
    </location>
</feature>
<dbReference type="EMBL" id="QUNR01000001">
    <property type="protein sequence ID" value="REH40464.1"/>
    <property type="molecule type" value="Genomic_DNA"/>
</dbReference>
<dbReference type="GO" id="GO:0008933">
    <property type="term" value="F:peptidoglycan lytic transglycosylase activity"/>
    <property type="evidence" value="ECO:0007669"/>
    <property type="project" value="TreeGrafter"/>
</dbReference>
<evidence type="ECO:0000256" key="1">
    <source>
        <dbReference type="PIRSR" id="PIRSR611757-1"/>
    </source>
</evidence>
<dbReference type="Pfam" id="PF13406">
    <property type="entry name" value="SLT_2"/>
    <property type="match status" value="1"/>
</dbReference>
<evidence type="ECO:0000259" key="3">
    <source>
        <dbReference type="Pfam" id="PF13406"/>
    </source>
</evidence>
<dbReference type="GO" id="GO:0009253">
    <property type="term" value="P:peptidoglycan catabolic process"/>
    <property type="evidence" value="ECO:0007669"/>
    <property type="project" value="TreeGrafter"/>
</dbReference>
<dbReference type="OrthoDB" id="9772911at2"/>
<feature type="active site" evidence="1">
    <location>
        <position position="126"/>
    </location>
</feature>
<name>A0A3E0H9Y9_9GAMM</name>
<proteinExistence type="predicted"/>